<name>A0A6J1T3A4_FRAOC</name>
<feature type="chain" id="PRO_5026830341" evidence="2">
    <location>
        <begin position="25"/>
        <end position="120"/>
    </location>
</feature>
<accession>A0A6J1T3A4</accession>
<feature type="region of interest" description="Disordered" evidence="1">
    <location>
        <begin position="21"/>
        <end position="120"/>
    </location>
</feature>
<dbReference type="GeneID" id="113212825"/>
<organism evidence="3 4">
    <name type="scientific">Frankliniella occidentalis</name>
    <name type="common">Western flower thrips</name>
    <name type="synonym">Euthrips occidentalis</name>
    <dbReference type="NCBI Taxonomy" id="133901"/>
    <lineage>
        <taxon>Eukaryota</taxon>
        <taxon>Metazoa</taxon>
        <taxon>Ecdysozoa</taxon>
        <taxon>Arthropoda</taxon>
        <taxon>Hexapoda</taxon>
        <taxon>Insecta</taxon>
        <taxon>Pterygota</taxon>
        <taxon>Neoptera</taxon>
        <taxon>Paraneoptera</taxon>
        <taxon>Thysanoptera</taxon>
        <taxon>Terebrantia</taxon>
        <taxon>Thripoidea</taxon>
        <taxon>Thripidae</taxon>
        <taxon>Frankliniella</taxon>
    </lineage>
</organism>
<proteinExistence type="predicted"/>
<feature type="signal peptide" evidence="2">
    <location>
        <begin position="1"/>
        <end position="24"/>
    </location>
</feature>
<feature type="compositionally biased region" description="Polar residues" evidence="1">
    <location>
        <begin position="52"/>
        <end position="64"/>
    </location>
</feature>
<reference evidence="4" key="1">
    <citation type="submission" date="2025-08" db="UniProtKB">
        <authorList>
            <consortium name="RefSeq"/>
        </authorList>
    </citation>
    <scope>IDENTIFICATION</scope>
    <source>
        <tissue evidence="4">Whole organism</tissue>
    </source>
</reference>
<feature type="compositionally biased region" description="Basic residues" evidence="1">
    <location>
        <begin position="85"/>
        <end position="95"/>
    </location>
</feature>
<dbReference type="RefSeq" id="XP_026287437.1">
    <property type="nucleotide sequence ID" value="XM_026431652.2"/>
</dbReference>
<sequence>MKTAIVLVSLALVLLAVCTEPAAGDDAPHTLQKRSSPPRSPARSPPKSPPKQWTQPPLTLQESVNGPWFLQPQGPMQKPVAGAKWKWRVTPKKNSKPYSGGAGPSGKKSPPKSPPKGKGK</sequence>
<evidence type="ECO:0000256" key="1">
    <source>
        <dbReference type="SAM" id="MobiDB-lite"/>
    </source>
</evidence>
<protein>
    <submittedName>
        <fullName evidence="4">Uncharacterized protein LOC113212825</fullName>
    </submittedName>
</protein>
<keyword evidence="2" id="KW-0732">Signal</keyword>
<evidence type="ECO:0000313" key="4">
    <source>
        <dbReference type="RefSeq" id="XP_026287437.1"/>
    </source>
</evidence>
<evidence type="ECO:0000313" key="3">
    <source>
        <dbReference type="Proteomes" id="UP000504606"/>
    </source>
</evidence>
<keyword evidence="3" id="KW-1185">Reference proteome</keyword>
<evidence type="ECO:0000256" key="2">
    <source>
        <dbReference type="SAM" id="SignalP"/>
    </source>
</evidence>
<dbReference type="Proteomes" id="UP000504606">
    <property type="component" value="Unplaced"/>
</dbReference>
<dbReference type="AlphaFoldDB" id="A0A6J1T3A4"/>
<dbReference type="KEGG" id="foc:113212825"/>
<gene>
    <name evidence="4" type="primary">LOC113212825</name>
</gene>
<feature type="compositionally biased region" description="Pro residues" evidence="1">
    <location>
        <begin position="38"/>
        <end position="49"/>
    </location>
</feature>